<dbReference type="PROSITE" id="PS51257">
    <property type="entry name" value="PROKAR_LIPOPROTEIN"/>
    <property type="match status" value="1"/>
</dbReference>
<dbReference type="RefSeq" id="WP_267676599.1">
    <property type="nucleotide sequence ID" value="NZ_CP113088.1"/>
</dbReference>
<keyword evidence="2" id="KW-1185">Reference proteome</keyword>
<keyword evidence="1" id="KW-0413">Isomerase</keyword>
<organism evidence="1 2">
    <name type="scientific">Lacinutrix neustonica</name>
    <dbReference type="NCBI Taxonomy" id="2980107"/>
    <lineage>
        <taxon>Bacteria</taxon>
        <taxon>Pseudomonadati</taxon>
        <taxon>Bacteroidota</taxon>
        <taxon>Flavobacteriia</taxon>
        <taxon>Flavobacteriales</taxon>
        <taxon>Flavobacteriaceae</taxon>
        <taxon>Lacinutrix</taxon>
    </lineage>
</organism>
<proteinExistence type="predicted"/>
<dbReference type="KEGG" id="lnu:N7U66_19575"/>
<dbReference type="AlphaFoldDB" id="A0A9E8SDE0"/>
<reference evidence="1" key="1">
    <citation type="submission" date="2022-11" db="EMBL/GenBank/DDBJ databases">
        <title>Lacinutrix neustonica HL-RS19T sp. nov., isolated from the surface microlayer sample of brackish Lake Shihwa.</title>
        <authorList>
            <person name="Choi J.Y."/>
            <person name="Hwang C.Y."/>
        </authorList>
    </citation>
    <scope>NUCLEOTIDE SEQUENCE</scope>
    <source>
        <strain evidence="1">HL-RS19</strain>
    </source>
</reference>
<evidence type="ECO:0000313" key="2">
    <source>
        <dbReference type="Proteomes" id="UP001164705"/>
    </source>
</evidence>
<gene>
    <name evidence="1" type="ORF">N7U66_19575</name>
</gene>
<accession>A0A9E8SDE0</accession>
<dbReference type="EMBL" id="CP113088">
    <property type="protein sequence ID" value="WAC02001.1"/>
    <property type="molecule type" value="Genomic_DNA"/>
</dbReference>
<sequence>MVKYLSLYILLLISFVSCDYFRPAQDEAAVARVNETYLYEADILKILPENYTKADSTILVNDYINRWATRQLLVQGAELNLEESTQEEFDRLVEQYKSDLYSKTYLEALVYKSLDTLVSLEEASAYYEENKEAFKLNEELIKFRYINVDENRPDLEDITMKFKRYSAQDKHELDSIAIQFKSYSLKDSVWIRLGQAVNKIPVITAENKNELLKKSNFIQRKDSLGLYLMQINEVLLRNETAPLEYVKPTIDQIVINKRKLELIRQLEKDITTDAIKNKQFETYN</sequence>
<dbReference type="Proteomes" id="UP001164705">
    <property type="component" value="Chromosome"/>
</dbReference>
<protein>
    <submittedName>
        <fullName evidence="1">Peptidyl-prolyl cis-trans isomerase</fullName>
    </submittedName>
</protein>
<evidence type="ECO:0000313" key="1">
    <source>
        <dbReference type="EMBL" id="WAC02001.1"/>
    </source>
</evidence>
<name>A0A9E8SDE0_9FLAO</name>
<dbReference type="GO" id="GO:0016853">
    <property type="term" value="F:isomerase activity"/>
    <property type="evidence" value="ECO:0007669"/>
    <property type="project" value="UniProtKB-KW"/>
</dbReference>